<keyword evidence="9" id="KW-0072">Autophagy</keyword>
<dbReference type="InterPro" id="IPR042522">
    <property type="entry name" value="Atg7_N_1"/>
</dbReference>
<feature type="domain" description="THIF-type NAD/FAD binding fold" evidence="13">
    <location>
        <begin position="313"/>
        <end position="547"/>
    </location>
</feature>
<dbReference type="GO" id="GO:0006995">
    <property type="term" value="P:cellular response to nitrogen starvation"/>
    <property type="evidence" value="ECO:0007669"/>
    <property type="project" value="TreeGrafter"/>
</dbReference>
<dbReference type="GO" id="GO:0019779">
    <property type="term" value="F:Atg8 activating enzyme activity"/>
    <property type="evidence" value="ECO:0007669"/>
    <property type="project" value="TreeGrafter"/>
</dbReference>
<proteinExistence type="inferred from homology"/>
<evidence type="ECO:0000256" key="3">
    <source>
        <dbReference type="ARBA" id="ARBA00010931"/>
    </source>
</evidence>
<evidence type="ECO:0000256" key="12">
    <source>
        <dbReference type="ARBA" id="ARBA00032823"/>
    </source>
</evidence>
<reference evidence="15" key="1">
    <citation type="submission" date="2022-07" db="EMBL/GenBank/DDBJ databases">
        <title>Draft genome sequence of Zalerion maritima ATCC 34329, a (micro)plastics degrading marine fungus.</title>
        <authorList>
            <person name="Paco A."/>
            <person name="Goncalves M.F.M."/>
            <person name="Rocha-Santos T.A.P."/>
            <person name="Alves A."/>
        </authorList>
    </citation>
    <scope>NUCLEOTIDE SEQUENCE</scope>
    <source>
        <strain evidence="15">ATCC 34329</strain>
    </source>
</reference>
<dbReference type="InterPro" id="IPR035985">
    <property type="entry name" value="Ubiquitin-activating_enz"/>
</dbReference>
<dbReference type="Proteomes" id="UP001201980">
    <property type="component" value="Unassembled WGS sequence"/>
</dbReference>
<evidence type="ECO:0000256" key="11">
    <source>
        <dbReference type="ARBA" id="ARBA00030242"/>
    </source>
</evidence>
<dbReference type="InterPro" id="IPR042523">
    <property type="entry name" value="Atg7_N_2"/>
</dbReference>
<organism evidence="15 16">
    <name type="scientific">Zalerion maritima</name>
    <dbReference type="NCBI Taxonomy" id="339359"/>
    <lineage>
        <taxon>Eukaryota</taxon>
        <taxon>Fungi</taxon>
        <taxon>Dikarya</taxon>
        <taxon>Ascomycota</taxon>
        <taxon>Pezizomycotina</taxon>
        <taxon>Sordariomycetes</taxon>
        <taxon>Lulworthiomycetidae</taxon>
        <taxon>Lulworthiales</taxon>
        <taxon>Lulworthiaceae</taxon>
        <taxon>Zalerion</taxon>
    </lineage>
</organism>
<dbReference type="FunFam" id="3.40.50.720:FF:000243">
    <property type="entry name" value="Ubiquitin-like modifier-activating enzyme ATG7"/>
    <property type="match status" value="1"/>
</dbReference>
<dbReference type="PANTHER" id="PTHR10953">
    <property type="entry name" value="UBIQUITIN-ACTIVATING ENZYME E1"/>
    <property type="match status" value="1"/>
</dbReference>
<dbReference type="GO" id="GO:0000422">
    <property type="term" value="P:autophagy of mitochondrion"/>
    <property type="evidence" value="ECO:0007669"/>
    <property type="project" value="TreeGrafter"/>
</dbReference>
<dbReference type="FunFam" id="3.40.140.100:FF:000003">
    <property type="entry name" value="Autophagy ubiquitin-activating enzyme ApgG"/>
    <property type="match status" value="1"/>
</dbReference>
<evidence type="ECO:0000259" key="13">
    <source>
        <dbReference type="Pfam" id="PF00899"/>
    </source>
</evidence>
<evidence type="ECO:0000256" key="7">
    <source>
        <dbReference type="ARBA" id="ARBA00022490"/>
    </source>
</evidence>
<dbReference type="Gene3D" id="3.40.50.720">
    <property type="entry name" value="NAD(P)-binding Rossmann-like Domain"/>
    <property type="match status" value="1"/>
</dbReference>
<dbReference type="Pfam" id="PF00899">
    <property type="entry name" value="ThiF"/>
    <property type="match status" value="1"/>
</dbReference>
<dbReference type="GO" id="GO:0000045">
    <property type="term" value="P:autophagosome assembly"/>
    <property type="evidence" value="ECO:0007669"/>
    <property type="project" value="TreeGrafter"/>
</dbReference>
<dbReference type="AlphaFoldDB" id="A0AAD5RQC2"/>
<dbReference type="GO" id="GO:0019778">
    <property type="term" value="F:Atg12 activating enzyme activity"/>
    <property type="evidence" value="ECO:0007669"/>
    <property type="project" value="TreeGrafter"/>
</dbReference>
<dbReference type="GO" id="GO:0034727">
    <property type="term" value="P:piecemeal microautophagy of the nucleus"/>
    <property type="evidence" value="ECO:0007669"/>
    <property type="project" value="TreeGrafter"/>
</dbReference>
<dbReference type="GO" id="GO:0032446">
    <property type="term" value="P:protein modification by small protein conjugation"/>
    <property type="evidence" value="ECO:0007669"/>
    <property type="project" value="TreeGrafter"/>
</dbReference>
<sequence>MAPEPVPIRFAVFNSKIELPFYSAFFDAKLNHDKLDEAPKGYARAEGRFKNFNTYDAFKRLDKQAVLNGLGTEILNAIKDGTIYSSPSLLASYNLVSFADLKKYRFMYWFGFPALHSDPQWKRVGDIGRLSAGESTALVDSVCTWQYKIDGREHGFFLAKKIHGAEGDHNPYEDPSLNIGYKWIIGRLGDFETGFFNGVQEKDQYISFVDPSSYPDNPGWPLRNLLILIRHRYHLRKAQIICFRDIQTKRHEARSIILPLEMDPVDKMELDAVPKITGWERNASGKLAARVTALTDYLEPSLLADAAVDLNLRLMKWRVAPNLDLDAIKQTKCLLLGAGTLGGNVAQGLLGWGVKTITFVDNGSVSLSNPVRQPLFKFEDSLKGGVPKAPQSAKALKEIYPGVETAGHVLSVPMLGHPINAGEEIRTKNDFVNLRELIMEHDAIFLLMDSRESRWLPTVMGKAHDKLVLTAALGFDSYVVLRHGAKPAGDDKKTLGCYFCSDVVAPGDSMKDMTLDQQCTVSRPGASVVASGLLVEIFSSVMQHALRHHAPASKNPPASAYNYDRDPPDHPLGIVPHQIRGFLGSFQNMVIRADNYPHCSACSTPVLDAYCKDGFAFVKKALNDKDYIVELSGLAEVQRQAEKAFEDEPEFDEVDGMEDDGEII</sequence>
<name>A0AAD5RQC2_9PEZI</name>
<accession>A0AAD5RQC2</accession>
<evidence type="ECO:0000256" key="10">
    <source>
        <dbReference type="ARBA" id="ARBA00029897"/>
    </source>
</evidence>
<evidence type="ECO:0000256" key="8">
    <source>
        <dbReference type="ARBA" id="ARBA00022927"/>
    </source>
</evidence>
<dbReference type="EMBL" id="JAKWBI020000161">
    <property type="protein sequence ID" value="KAJ2901212.1"/>
    <property type="molecule type" value="Genomic_DNA"/>
</dbReference>
<evidence type="ECO:0000313" key="15">
    <source>
        <dbReference type="EMBL" id="KAJ2901212.1"/>
    </source>
</evidence>
<evidence type="ECO:0000256" key="5">
    <source>
        <dbReference type="ARBA" id="ARBA00018730"/>
    </source>
</evidence>
<keyword evidence="16" id="KW-1185">Reference proteome</keyword>
<keyword evidence="7" id="KW-0963">Cytoplasm</keyword>
<dbReference type="InterPro" id="IPR000594">
    <property type="entry name" value="ThiF_NAD_FAD-bd"/>
</dbReference>
<dbReference type="Pfam" id="PF16420">
    <property type="entry name" value="ATG7_N"/>
    <property type="match status" value="1"/>
</dbReference>
<evidence type="ECO:0000256" key="9">
    <source>
        <dbReference type="ARBA" id="ARBA00023006"/>
    </source>
</evidence>
<dbReference type="Gene3D" id="3.40.140.70">
    <property type="entry name" value="Ubiquitin-like modifier-activating enzyme ATG7 N-terminal domain"/>
    <property type="match status" value="1"/>
</dbReference>
<keyword evidence="8" id="KW-0653">Protein transport</keyword>
<evidence type="ECO:0000256" key="6">
    <source>
        <dbReference type="ARBA" id="ARBA00022448"/>
    </source>
</evidence>
<dbReference type="InterPro" id="IPR045886">
    <property type="entry name" value="ThiF/MoeB/HesA"/>
</dbReference>
<comment type="caution">
    <text evidence="15">The sequence shown here is derived from an EMBL/GenBank/DDBJ whole genome shotgun (WGS) entry which is preliminary data.</text>
</comment>
<dbReference type="PANTHER" id="PTHR10953:SF3">
    <property type="entry name" value="UBIQUITIN-LIKE MODIFIER-ACTIVATING ENZYME ATG7"/>
    <property type="match status" value="1"/>
</dbReference>
<feature type="domain" description="Ubiquitin-like modifier-activating enzyme Atg7 N-terminal" evidence="14">
    <location>
        <begin position="38"/>
        <end position="297"/>
    </location>
</feature>
<dbReference type="Gene3D" id="3.40.140.100">
    <property type="entry name" value="Ubiquitin-like modifier-activating enzyme ATG7 C-terminal domain"/>
    <property type="match status" value="1"/>
</dbReference>
<evidence type="ECO:0000256" key="1">
    <source>
        <dbReference type="ARBA" id="ARBA00004329"/>
    </source>
</evidence>
<evidence type="ECO:0000259" key="14">
    <source>
        <dbReference type="Pfam" id="PF16420"/>
    </source>
</evidence>
<evidence type="ECO:0000256" key="2">
    <source>
        <dbReference type="ARBA" id="ARBA00004496"/>
    </source>
</evidence>
<dbReference type="GO" id="GO:0015031">
    <property type="term" value="P:protein transport"/>
    <property type="evidence" value="ECO:0007669"/>
    <property type="project" value="UniProtKB-KW"/>
</dbReference>
<protein>
    <recommendedName>
        <fullName evidence="4">Ubiquitin-like modifier-activating enzyme ATG7</fullName>
    </recommendedName>
    <alternativeName>
        <fullName evidence="10 12">ATG12-activating enzyme E1 ATG7</fullName>
    </alternativeName>
    <alternativeName>
        <fullName evidence="11">Autophagy-related protein 7</fullName>
    </alternativeName>
    <alternativeName>
        <fullName evidence="5">Ubiquitin-like modifier-activating enzyme atg7</fullName>
    </alternativeName>
</protein>
<gene>
    <name evidence="15" type="ORF">MKZ38_002118</name>
</gene>
<evidence type="ECO:0000256" key="4">
    <source>
        <dbReference type="ARBA" id="ARBA00017647"/>
    </source>
</evidence>
<dbReference type="InterPro" id="IPR032197">
    <property type="entry name" value="Atg7_N"/>
</dbReference>
<comment type="similarity">
    <text evidence="3">Belongs to the ATG7 family.</text>
</comment>
<comment type="subcellular location">
    <subcellularLocation>
        <location evidence="2">Cytoplasm</location>
    </subcellularLocation>
    <subcellularLocation>
        <location evidence="1">Preautophagosomal structure</location>
    </subcellularLocation>
</comment>
<dbReference type="GO" id="GO:0000407">
    <property type="term" value="C:phagophore assembly site"/>
    <property type="evidence" value="ECO:0007669"/>
    <property type="project" value="UniProtKB-SubCell"/>
</dbReference>
<evidence type="ECO:0000313" key="16">
    <source>
        <dbReference type="Proteomes" id="UP001201980"/>
    </source>
</evidence>
<dbReference type="SUPFAM" id="SSF69572">
    <property type="entry name" value="Activating enzymes of the ubiquitin-like proteins"/>
    <property type="match status" value="1"/>
</dbReference>
<keyword evidence="6" id="KW-0813">Transport</keyword>